<dbReference type="Proteomes" id="UP001278500">
    <property type="component" value="Unassembled WGS sequence"/>
</dbReference>
<gene>
    <name evidence="2" type="ORF">B0H65DRAFT_216312</name>
</gene>
<dbReference type="GeneID" id="87859150"/>
<dbReference type="RefSeq" id="XP_062680108.1">
    <property type="nucleotide sequence ID" value="XM_062821996.1"/>
</dbReference>
<dbReference type="AlphaFoldDB" id="A0AAE0JC29"/>
<protein>
    <submittedName>
        <fullName evidence="2">Uncharacterized protein</fullName>
    </submittedName>
</protein>
<evidence type="ECO:0000256" key="1">
    <source>
        <dbReference type="SAM" id="MobiDB-lite"/>
    </source>
</evidence>
<reference evidence="2" key="1">
    <citation type="journal article" date="2023" name="Mol. Phylogenet. Evol.">
        <title>Genome-scale phylogeny and comparative genomics of the fungal order Sordariales.</title>
        <authorList>
            <person name="Hensen N."/>
            <person name="Bonometti L."/>
            <person name="Westerberg I."/>
            <person name="Brannstrom I.O."/>
            <person name="Guillou S."/>
            <person name="Cros-Aarteil S."/>
            <person name="Calhoun S."/>
            <person name="Haridas S."/>
            <person name="Kuo A."/>
            <person name="Mondo S."/>
            <person name="Pangilinan J."/>
            <person name="Riley R."/>
            <person name="LaButti K."/>
            <person name="Andreopoulos B."/>
            <person name="Lipzen A."/>
            <person name="Chen C."/>
            <person name="Yan M."/>
            <person name="Daum C."/>
            <person name="Ng V."/>
            <person name="Clum A."/>
            <person name="Steindorff A."/>
            <person name="Ohm R.A."/>
            <person name="Martin F."/>
            <person name="Silar P."/>
            <person name="Natvig D.O."/>
            <person name="Lalanne C."/>
            <person name="Gautier V."/>
            <person name="Ament-Velasquez S.L."/>
            <person name="Kruys A."/>
            <person name="Hutchinson M.I."/>
            <person name="Powell A.J."/>
            <person name="Barry K."/>
            <person name="Miller A.N."/>
            <person name="Grigoriev I.V."/>
            <person name="Debuchy R."/>
            <person name="Gladieux P."/>
            <person name="Hiltunen Thoren M."/>
            <person name="Johannesson H."/>
        </authorList>
    </citation>
    <scope>NUCLEOTIDE SEQUENCE</scope>
    <source>
        <strain evidence="2">CBS 560.94</strain>
    </source>
</reference>
<proteinExistence type="predicted"/>
<keyword evidence="3" id="KW-1185">Reference proteome</keyword>
<evidence type="ECO:0000313" key="3">
    <source>
        <dbReference type="Proteomes" id="UP001278500"/>
    </source>
</evidence>
<sequence length="487" mass="54284">MPGSQQGESSHSAANQVPSMYGNQEGQSLQFEANQTPSIHSSQQGESSQFGVNQAPNIYGNQQSELSLSSANQVPSIFGGQQGESSHSAANQAPLEAASAQGGQEGAEHSTAIESMMTVFKGLMAHCERIQTNLSSTVYRDLSIKYSTLVSRTRKELSQGPAPHPMQKTFILEACIRIESRLFQLMHRTLVADDVGNPVIGRLPAPPCQLECRNSVATAQQVVTLNQAFQLPCRGCVAEGIMCQRSFIDEACPPCAGRHLQCLTDYTTDESQMQTNTGPPPVIDGPVDPAANIRRMMENLFQEHHKVLIDMYRSKDAKDVMSLLDLQIELSSLRPALEGYNNVALWEFWIRNMRKVWLDCNLKESLAKTPTHLEIATQWAVRECVQGRLFILRSVARDSPDTFSGKFGPFGLCRHCIARNLFYLDTYWLEADCPEQRLEVRDTLVELLSFCNLIAGYICSGQSYLEFSHREFLRANPYMMSQQFAEI</sequence>
<feature type="region of interest" description="Disordered" evidence="1">
    <location>
        <begin position="74"/>
        <end position="109"/>
    </location>
</feature>
<dbReference type="EMBL" id="JAUEPP010000005">
    <property type="protein sequence ID" value="KAK3342315.1"/>
    <property type="molecule type" value="Genomic_DNA"/>
</dbReference>
<comment type="caution">
    <text evidence="2">The sequence shown here is derived from an EMBL/GenBank/DDBJ whole genome shotgun (WGS) entry which is preliminary data.</text>
</comment>
<evidence type="ECO:0000313" key="2">
    <source>
        <dbReference type="EMBL" id="KAK3342315.1"/>
    </source>
</evidence>
<name>A0AAE0JC29_9PEZI</name>
<feature type="region of interest" description="Disordered" evidence="1">
    <location>
        <begin position="1"/>
        <end position="56"/>
    </location>
</feature>
<accession>A0AAE0JC29</accession>
<organism evidence="2 3">
    <name type="scientific">Neurospora tetraspora</name>
    <dbReference type="NCBI Taxonomy" id="94610"/>
    <lineage>
        <taxon>Eukaryota</taxon>
        <taxon>Fungi</taxon>
        <taxon>Dikarya</taxon>
        <taxon>Ascomycota</taxon>
        <taxon>Pezizomycotina</taxon>
        <taxon>Sordariomycetes</taxon>
        <taxon>Sordariomycetidae</taxon>
        <taxon>Sordariales</taxon>
        <taxon>Sordariaceae</taxon>
        <taxon>Neurospora</taxon>
    </lineage>
</organism>
<reference evidence="2" key="2">
    <citation type="submission" date="2023-06" db="EMBL/GenBank/DDBJ databases">
        <authorList>
            <consortium name="Lawrence Berkeley National Laboratory"/>
            <person name="Haridas S."/>
            <person name="Hensen N."/>
            <person name="Bonometti L."/>
            <person name="Westerberg I."/>
            <person name="Brannstrom I.O."/>
            <person name="Guillou S."/>
            <person name="Cros-Aarteil S."/>
            <person name="Calhoun S."/>
            <person name="Kuo A."/>
            <person name="Mondo S."/>
            <person name="Pangilinan J."/>
            <person name="Riley R."/>
            <person name="Labutti K."/>
            <person name="Andreopoulos B."/>
            <person name="Lipzen A."/>
            <person name="Chen C."/>
            <person name="Yanf M."/>
            <person name="Daum C."/>
            <person name="Ng V."/>
            <person name="Clum A."/>
            <person name="Steindorff A."/>
            <person name="Ohm R."/>
            <person name="Martin F."/>
            <person name="Silar P."/>
            <person name="Natvig D."/>
            <person name="Lalanne C."/>
            <person name="Gautier V."/>
            <person name="Ament-Velasquez S.L."/>
            <person name="Kruys A."/>
            <person name="Hutchinson M.I."/>
            <person name="Powell A.J."/>
            <person name="Barry K."/>
            <person name="Miller A.N."/>
            <person name="Grigoriev I.V."/>
            <person name="Debuchy R."/>
            <person name="Gladieux P."/>
            <person name="Thoren M.H."/>
            <person name="Johannesson H."/>
        </authorList>
    </citation>
    <scope>NUCLEOTIDE SEQUENCE</scope>
    <source>
        <strain evidence="2">CBS 560.94</strain>
    </source>
</reference>